<evidence type="ECO:0000313" key="2">
    <source>
        <dbReference type="EMBL" id="GAA2719883.1"/>
    </source>
</evidence>
<dbReference type="InterPro" id="IPR029058">
    <property type="entry name" value="AB_hydrolase_fold"/>
</dbReference>
<evidence type="ECO:0000313" key="3">
    <source>
        <dbReference type="Proteomes" id="UP001501842"/>
    </source>
</evidence>
<dbReference type="Gene3D" id="3.40.50.1820">
    <property type="entry name" value="alpha/beta hydrolase"/>
    <property type="match status" value="1"/>
</dbReference>
<feature type="signal peptide" evidence="1">
    <location>
        <begin position="1"/>
        <end position="30"/>
    </location>
</feature>
<dbReference type="Proteomes" id="UP001501842">
    <property type="component" value="Unassembled WGS sequence"/>
</dbReference>
<accession>A0ABP6G9Y3</accession>
<organism evidence="2 3">
    <name type="scientific">Actinocorallia aurantiaca</name>
    <dbReference type="NCBI Taxonomy" id="46204"/>
    <lineage>
        <taxon>Bacteria</taxon>
        <taxon>Bacillati</taxon>
        <taxon>Actinomycetota</taxon>
        <taxon>Actinomycetes</taxon>
        <taxon>Streptosporangiales</taxon>
        <taxon>Thermomonosporaceae</taxon>
        <taxon>Actinocorallia</taxon>
    </lineage>
</organism>
<proteinExistence type="predicted"/>
<protein>
    <recommendedName>
        <fullName evidence="4">Alpha/beta hydrolase family protein</fullName>
    </recommendedName>
</protein>
<gene>
    <name evidence="2" type="ORF">GCM10010439_06540</name>
</gene>
<keyword evidence="1" id="KW-0732">Signal</keyword>
<comment type="caution">
    <text evidence="2">The sequence shown here is derived from an EMBL/GenBank/DDBJ whole genome shotgun (WGS) entry which is preliminary data.</text>
</comment>
<dbReference type="SUPFAM" id="SSF53474">
    <property type="entry name" value="alpha/beta-Hydrolases"/>
    <property type="match status" value="1"/>
</dbReference>
<dbReference type="EMBL" id="BAAATZ010000003">
    <property type="protein sequence ID" value="GAA2719883.1"/>
    <property type="molecule type" value="Genomic_DNA"/>
</dbReference>
<keyword evidence="3" id="KW-1185">Reference proteome</keyword>
<sequence>MKVTFSRRPKKIALAVTAAVGALMASAVVAAPAASAATACSGYSSSSTTCVTESANIGGTSYNLKWYLPNGTASALMLVEHGFSRSCKTLTNTSKAIAEKGVMVFCVDADMTAGNPALGNALGNVLSARTLTPPNGKALPAKYIVGGHSAGGHFASVVGARLAANGYANLKGAILFDGVAADGFTANLQAISAGGTRPVLQVAARPSVINLFNNAFGALASLGADFVGIQLVWTKYNAGISPSGGSCHIDAEGDNTDTIGILGAACSPNSTQTARLRDFSSTWAKDMATGSYTASHYCGNSDSLSTCGSTAMTILGGSLPLAAVIPNS</sequence>
<feature type="chain" id="PRO_5046296153" description="Alpha/beta hydrolase family protein" evidence="1">
    <location>
        <begin position="31"/>
        <end position="328"/>
    </location>
</feature>
<evidence type="ECO:0008006" key="4">
    <source>
        <dbReference type="Google" id="ProtNLM"/>
    </source>
</evidence>
<reference evidence="3" key="1">
    <citation type="journal article" date="2019" name="Int. J. Syst. Evol. Microbiol.">
        <title>The Global Catalogue of Microorganisms (GCM) 10K type strain sequencing project: providing services to taxonomists for standard genome sequencing and annotation.</title>
        <authorList>
            <consortium name="The Broad Institute Genomics Platform"/>
            <consortium name="The Broad Institute Genome Sequencing Center for Infectious Disease"/>
            <person name="Wu L."/>
            <person name="Ma J."/>
        </authorList>
    </citation>
    <scope>NUCLEOTIDE SEQUENCE [LARGE SCALE GENOMIC DNA]</scope>
    <source>
        <strain evidence="3">JCM 8201</strain>
    </source>
</reference>
<evidence type="ECO:0000256" key="1">
    <source>
        <dbReference type="SAM" id="SignalP"/>
    </source>
</evidence>
<name>A0ABP6G9Y3_9ACTN</name>
<dbReference type="RefSeq" id="WP_344448597.1">
    <property type="nucleotide sequence ID" value="NZ_BAAATZ010000003.1"/>
</dbReference>